<protein>
    <submittedName>
        <fullName evidence="4">Diguanylate cyclase (GGDEF) domain protein</fullName>
    </submittedName>
</protein>
<dbReference type="CDD" id="cd01949">
    <property type="entry name" value="GGDEF"/>
    <property type="match status" value="1"/>
</dbReference>
<dbReference type="NCBIfam" id="TIGR00254">
    <property type="entry name" value="GGDEF"/>
    <property type="match status" value="1"/>
</dbReference>
<sequence length="541" mass="60189">MFGPIRVGGRHGAATPTSSLWVSPVLEFLPDFHLSGVVATSVLLVILASHVALLLFFRRGRKALTKANMQLESANEELRRRAFIDPLTGLPNRMLFEDRLLHAMQRYDRDDDSRARREPRKVAVLFVDLDGFKPINDMLGHAVGDEVLKEAARRLRTTTRDSDTVARIGGDEFVLLAEDVSDVADCASLANRVIQVLAQPLEVQGHQVTLSGSVGVALYPEHGDRLKLVQNADAAMYTAKRAGGNTYALFESRMNEGLQDQLSLQQDLRHALERGELQLHYQPKIDARLGRLQGVEALLRWQHPTRGMVGPNVFIPIAERFGLINGLGNWVIEESCRQMRVWADEGLSMNVAINLSVHQLRTEELVPRIESALARYQVMPSQLLCEITESVAMEDIESTQRAFEALSRIGVYLSIDDFGTGYSSLSYLRQLPARQLKIDRSFVADIEVRPDARAIVSAVIQLAHQLGLRVVAEGVETEGQRDILLVLQCDELQGYLLARPMAVEALDDWLQKLPPDAPHPAVGARDEEVALMKDDVGEILV</sequence>
<dbReference type="PANTHER" id="PTHR44757">
    <property type="entry name" value="DIGUANYLATE CYCLASE DGCP"/>
    <property type="match status" value="1"/>
</dbReference>
<keyword evidence="1" id="KW-1133">Transmembrane helix</keyword>
<dbReference type="FunFam" id="3.20.20.450:FF:000001">
    <property type="entry name" value="Cyclic di-GMP phosphodiesterase yahA"/>
    <property type="match status" value="1"/>
</dbReference>
<dbReference type="InterPro" id="IPR043128">
    <property type="entry name" value="Rev_trsase/Diguanyl_cyclase"/>
</dbReference>
<comment type="caution">
    <text evidence="4">The sequence shown here is derived from an EMBL/GenBank/DDBJ whole genome shotgun (WGS) entry which is preliminary data.</text>
</comment>
<dbReference type="SUPFAM" id="SSF55073">
    <property type="entry name" value="Nucleotide cyclase"/>
    <property type="match status" value="1"/>
</dbReference>
<keyword evidence="1" id="KW-0472">Membrane</keyword>
<dbReference type="PROSITE" id="PS50883">
    <property type="entry name" value="EAL"/>
    <property type="match status" value="1"/>
</dbReference>
<dbReference type="SMART" id="SM00052">
    <property type="entry name" value="EAL"/>
    <property type="match status" value="1"/>
</dbReference>
<name>E7RVK4_9BURK</name>
<reference evidence="4 5" key="1">
    <citation type="submission" date="2010-12" db="EMBL/GenBank/DDBJ databases">
        <authorList>
            <person name="Muzny D."/>
            <person name="Qin X."/>
            <person name="Deng J."/>
            <person name="Jiang H."/>
            <person name="Liu Y."/>
            <person name="Qu J."/>
            <person name="Song X.-Z."/>
            <person name="Zhang L."/>
            <person name="Thornton R."/>
            <person name="Coyle M."/>
            <person name="Francisco L."/>
            <person name="Jackson L."/>
            <person name="Javaid M."/>
            <person name="Korchina V."/>
            <person name="Kovar C."/>
            <person name="Mata R."/>
            <person name="Mathew T."/>
            <person name="Ngo R."/>
            <person name="Nguyen L."/>
            <person name="Nguyen N."/>
            <person name="Okwuonu G."/>
            <person name="Ongeri F."/>
            <person name="Pham C."/>
            <person name="Simmons D."/>
            <person name="Wilczek-Boney K."/>
            <person name="Hale W."/>
            <person name="Jakkamsetti A."/>
            <person name="Pham P."/>
            <person name="Ruth R."/>
            <person name="San Lucas F."/>
            <person name="Warren J."/>
            <person name="Zhang J."/>
            <person name="Zhao Z."/>
            <person name="Zhou C."/>
            <person name="Zhu D."/>
            <person name="Lee S."/>
            <person name="Bess C."/>
            <person name="Blankenburg K."/>
            <person name="Forbes L."/>
            <person name="Fu Q."/>
            <person name="Gubbala S."/>
            <person name="Hirani K."/>
            <person name="Jayaseelan J.C."/>
            <person name="Lara F."/>
            <person name="Munidasa M."/>
            <person name="Palculict T."/>
            <person name="Patil S."/>
            <person name="Pu L.-L."/>
            <person name="Saada N."/>
            <person name="Tang L."/>
            <person name="Weissenberger G."/>
            <person name="Zhu Y."/>
            <person name="Hemphill L."/>
            <person name="Shang Y."/>
            <person name="Youmans B."/>
            <person name="Ayvaz T."/>
            <person name="Ross M."/>
            <person name="Santibanez J."/>
            <person name="Aqrawi P."/>
            <person name="Gross S."/>
            <person name="Joshi V."/>
            <person name="Fowler G."/>
            <person name="Nazareth L."/>
            <person name="Reid J."/>
            <person name="Worley K."/>
            <person name="Petrosino J."/>
            <person name="Highlander S."/>
            <person name="Gibbs R."/>
        </authorList>
    </citation>
    <scope>NUCLEOTIDE SEQUENCE [LARGE SCALE GENOMIC DNA]</scope>
    <source>
        <strain evidence="4 5">ATCC 51599</strain>
    </source>
</reference>
<evidence type="ECO:0000259" key="3">
    <source>
        <dbReference type="PROSITE" id="PS50887"/>
    </source>
</evidence>
<accession>E7RVK4</accession>
<evidence type="ECO:0000313" key="5">
    <source>
        <dbReference type="Proteomes" id="UP000011021"/>
    </source>
</evidence>
<dbReference type="RefSeq" id="WP_005672852.1">
    <property type="nucleotide sequence ID" value="NZ_CP146288.1"/>
</dbReference>
<dbReference type="Gene3D" id="3.30.70.270">
    <property type="match status" value="1"/>
</dbReference>
<dbReference type="SUPFAM" id="SSF141868">
    <property type="entry name" value="EAL domain-like"/>
    <property type="match status" value="1"/>
</dbReference>
<evidence type="ECO:0000256" key="1">
    <source>
        <dbReference type="SAM" id="Phobius"/>
    </source>
</evidence>
<dbReference type="InterPro" id="IPR000160">
    <property type="entry name" value="GGDEF_dom"/>
</dbReference>
<dbReference type="Pfam" id="PF00563">
    <property type="entry name" value="EAL"/>
    <property type="match status" value="1"/>
</dbReference>
<keyword evidence="5" id="KW-1185">Reference proteome</keyword>
<dbReference type="Gene3D" id="3.20.20.450">
    <property type="entry name" value="EAL domain"/>
    <property type="match status" value="1"/>
</dbReference>
<dbReference type="CDD" id="cd01948">
    <property type="entry name" value="EAL"/>
    <property type="match status" value="1"/>
</dbReference>
<evidence type="ECO:0000259" key="2">
    <source>
        <dbReference type="PROSITE" id="PS50883"/>
    </source>
</evidence>
<dbReference type="InterPro" id="IPR001633">
    <property type="entry name" value="EAL_dom"/>
</dbReference>
<dbReference type="STRING" id="887898.HMPREF0551_0716"/>
<dbReference type="InterPro" id="IPR029787">
    <property type="entry name" value="Nucleotide_cyclase"/>
</dbReference>
<gene>
    <name evidence="4" type="ORF">HMPREF0551_0716</name>
</gene>
<dbReference type="PROSITE" id="PS50887">
    <property type="entry name" value="GGDEF"/>
    <property type="match status" value="1"/>
</dbReference>
<dbReference type="InterPro" id="IPR035919">
    <property type="entry name" value="EAL_sf"/>
</dbReference>
<proteinExistence type="predicted"/>
<feature type="transmembrane region" description="Helical" evidence="1">
    <location>
        <begin position="32"/>
        <end position="57"/>
    </location>
</feature>
<dbReference type="AlphaFoldDB" id="E7RVK4"/>
<keyword evidence="1" id="KW-0812">Transmembrane</keyword>
<feature type="domain" description="EAL" evidence="2">
    <location>
        <begin position="261"/>
        <end position="514"/>
    </location>
</feature>
<dbReference type="EMBL" id="AEQP01000002">
    <property type="protein sequence ID" value="EFV95808.1"/>
    <property type="molecule type" value="Genomic_DNA"/>
</dbReference>
<organism evidence="4 5">
    <name type="scientific">Lautropia mirabilis ATCC 51599</name>
    <dbReference type="NCBI Taxonomy" id="887898"/>
    <lineage>
        <taxon>Bacteria</taxon>
        <taxon>Pseudomonadati</taxon>
        <taxon>Pseudomonadota</taxon>
        <taxon>Betaproteobacteria</taxon>
        <taxon>Burkholderiales</taxon>
        <taxon>Burkholderiaceae</taxon>
        <taxon>Lautropia</taxon>
    </lineage>
</organism>
<dbReference type="PANTHER" id="PTHR44757:SF2">
    <property type="entry name" value="BIOFILM ARCHITECTURE MAINTENANCE PROTEIN MBAA"/>
    <property type="match status" value="1"/>
</dbReference>
<feature type="domain" description="GGDEF" evidence="3">
    <location>
        <begin position="120"/>
        <end position="252"/>
    </location>
</feature>
<dbReference type="InterPro" id="IPR052155">
    <property type="entry name" value="Biofilm_reg_signaling"/>
</dbReference>
<dbReference type="SMART" id="SM00267">
    <property type="entry name" value="GGDEF"/>
    <property type="match status" value="1"/>
</dbReference>
<dbReference type="Proteomes" id="UP000011021">
    <property type="component" value="Unassembled WGS sequence"/>
</dbReference>
<dbReference type="HOGENOM" id="CLU_000445_70_50_4"/>
<dbReference type="eggNOG" id="COG5001">
    <property type="taxonomic scope" value="Bacteria"/>
</dbReference>
<evidence type="ECO:0000313" key="4">
    <source>
        <dbReference type="EMBL" id="EFV95808.1"/>
    </source>
</evidence>
<dbReference type="Pfam" id="PF00990">
    <property type="entry name" value="GGDEF"/>
    <property type="match status" value="1"/>
</dbReference>